<proteinExistence type="predicted"/>
<protein>
    <recommendedName>
        <fullName evidence="1">Myb/SANT-like domain-containing protein</fullName>
    </recommendedName>
</protein>
<evidence type="ECO:0000313" key="2">
    <source>
        <dbReference type="EnsemblPlants" id="OGLUM07G10750.1"/>
    </source>
</evidence>
<organism evidence="2">
    <name type="scientific">Oryza glumipatula</name>
    <dbReference type="NCBI Taxonomy" id="40148"/>
    <lineage>
        <taxon>Eukaryota</taxon>
        <taxon>Viridiplantae</taxon>
        <taxon>Streptophyta</taxon>
        <taxon>Embryophyta</taxon>
        <taxon>Tracheophyta</taxon>
        <taxon>Spermatophyta</taxon>
        <taxon>Magnoliopsida</taxon>
        <taxon>Liliopsida</taxon>
        <taxon>Poales</taxon>
        <taxon>Poaceae</taxon>
        <taxon>BOP clade</taxon>
        <taxon>Oryzoideae</taxon>
        <taxon>Oryzeae</taxon>
        <taxon>Oryzinae</taxon>
        <taxon>Oryza</taxon>
    </lineage>
</organism>
<dbReference type="Gramene" id="OGLUM07G10750.1">
    <property type="protein sequence ID" value="OGLUM07G10750.1"/>
    <property type="gene ID" value="OGLUM07G10750"/>
</dbReference>
<name>A0A0E0AIN2_9ORYZ</name>
<dbReference type="HOGENOM" id="CLU_2798096_0_0_1"/>
<dbReference type="PANTHER" id="PTHR47069">
    <property type="match status" value="1"/>
</dbReference>
<reference evidence="2" key="1">
    <citation type="submission" date="2015-04" db="UniProtKB">
        <authorList>
            <consortium name="EnsemblPlants"/>
        </authorList>
    </citation>
    <scope>IDENTIFICATION</scope>
</reference>
<keyword evidence="3" id="KW-1185">Reference proteome</keyword>
<dbReference type="Pfam" id="PF12776">
    <property type="entry name" value="Myb_DNA-bind_3"/>
    <property type="match status" value="1"/>
</dbReference>
<dbReference type="PANTHER" id="PTHR47069:SF1">
    <property type="entry name" value="OS03G0580500 PROTEIN"/>
    <property type="match status" value="1"/>
</dbReference>
<feature type="domain" description="Myb/SANT-like" evidence="1">
    <location>
        <begin position="4"/>
        <end position="62"/>
    </location>
</feature>
<sequence length="68" mass="7860">MADWGDCFVKHLFDVCKEEIEAGNRPMGIFTTTGWKNVVSKFAEKSGDKRTKKQLKRRIVILRYGIIV</sequence>
<reference evidence="2" key="2">
    <citation type="submission" date="2018-05" db="EMBL/GenBank/DDBJ databases">
        <title>OgluRS3 (Oryza glumaepatula Reference Sequence Version 3).</title>
        <authorList>
            <person name="Zhang J."/>
            <person name="Kudrna D."/>
            <person name="Lee S."/>
            <person name="Talag J."/>
            <person name="Welchert J."/>
            <person name="Wing R.A."/>
        </authorList>
    </citation>
    <scope>NUCLEOTIDE SEQUENCE [LARGE SCALE GENOMIC DNA]</scope>
</reference>
<evidence type="ECO:0000313" key="3">
    <source>
        <dbReference type="Proteomes" id="UP000026961"/>
    </source>
</evidence>
<dbReference type="InterPro" id="IPR024752">
    <property type="entry name" value="Myb/SANT-like_dom"/>
</dbReference>
<dbReference type="Proteomes" id="UP000026961">
    <property type="component" value="Chromosome 7"/>
</dbReference>
<dbReference type="EnsemblPlants" id="OGLUM07G10750.1">
    <property type="protein sequence ID" value="OGLUM07G10750.1"/>
    <property type="gene ID" value="OGLUM07G10750"/>
</dbReference>
<dbReference type="AlphaFoldDB" id="A0A0E0AIN2"/>
<dbReference type="STRING" id="40148.A0A0E0AIN2"/>
<accession>A0A0E0AIN2</accession>
<evidence type="ECO:0000259" key="1">
    <source>
        <dbReference type="Pfam" id="PF12776"/>
    </source>
</evidence>